<gene>
    <name evidence="1" type="ORF">J2S45_000753</name>
</gene>
<proteinExistence type="predicted"/>
<comment type="caution">
    <text evidence="1">The sequence shown here is derived from an EMBL/GenBank/DDBJ whole genome shotgun (WGS) entry which is preliminary data.</text>
</comment>
<protein>
    <submittedName>
        <fullName evidence="1">Uncharacterized protein</fullName>
    </submittedName>
</protein>
<dbReference type="RefSeq" id="WP_307634585.1">
    <property type="nucleotide sequence ID" value="NZ_JAUSQL010000001.1"/>
</dbReference>
<sequence length="82" mass="9415">MKVPEWLNDETLDKVLNGRIWVNSKGEITLKGGHASGRNWVGKTEFSSQWSRSEFRQAIIVTRNDPAVVRKTGDRTEFRRIG</sequence>
<evidence type="ECO:0000313" key="2">
    <source>
        <dbReference type="Proteomes" id="UP001230145"/>
    </source>
</evidence>
<dbReference type="EMBL" id="JAUSQL010000001">
    <property type="protein sequence ID" value="MDP9832074.1"/>
    <property type="molecule type" value="Genomic_DNA"/>
</dbReference>
<evidence type="ECO:0000313" key="1">
    <source>
        <dbReference type="EMBL" id="MDP9832074.1"/>
    </source>
</evidence>
<organism evidence="1 2">
    <name type="scientific">Trueperella abortisuis</name>
    <dbReference type="NCBI Taxonomy" id="445930"/>
    <lineage>
        <taxon>Bacteria</taxon>
        <taxon>Bacillati</taxon>
        <taxon>Actinomycetota</taxon>
        <taxon>Actinomycetes</taxon>
        <taxon>Actinomycetales</taxon>
        <taxon>Actinomycetaceae</taxon>
        <taxon>Trueperella</taxon>
    </lineage>
</organism>
<dbReference type="Proteomes" id="UP001230145">
    <property type="component" value="Unassembled WGS sequence"/>
</dbReference>
<keyword evidence="2" id="KW-1185">Reference proteome</keyword>
<reference evidence="1 2" key="1">
    <citation type="submission" date="2023-07" db="EMBL/GenBank/DDBJ databases">
        <title>Sequencing the genomes of 1000 actinobacteria strains.</title>
        <authorList>
            <person name="Klenk H.-P."/>
        </authorList>
    </citation>
    <scope>NUCLEOTIDE SEQUENCE [LARGE SCALE GENOMIC DNA]</scope>
    <source>
        <strain evidence="1 2">DSM 19515</strain>
    </source>
</reference>
<name>A0ABT9PH82_9ACTO</name>
<accession>A0ABT9PH82</accession>